<gene>
    <name evidence="1" type="ORF">FEM48_Zijuj08G0192200</name>
</gene>
<evidence type="ECO:0000313" key="1">
    <source>
        <dbReference type="EMBL" id="KAH7520876.1"/>
    </source>
</evidence>
<protein>
    <submittedName>
        <fullName evidence="1">Uncharacterized protein</fullName>
    </submittedName>
</protein>
<name>A0A978V0W0_ZIZJJ</name>
<proteinExistence type="predicted"/>
<organism evidence="1 2">
    <name type="scientific">Ziziphus jujuba var. spinosa</name>
    <dbReference type="NCBI Taxonomy" id="714518"/>
    <lineage>
        <taxon>Eukaryota</taxon>
        <taxon>Viridiplantae</taxon>
        <taxon>Streptophyta</taxon>
        <taxon>Embryophyta</taxon>
        <taxon>Tracheophyta</taxon>
        <taxon>Spermatophyta</taxon>
        <taxon>Magnoliopsida</taxon>
        <taxon>eudicotyledons</taxon>
        <taxon>Gunneridae</taxon>
        <taxon>Pentapetalae</taxon>
        <taxon>rosids</taxon>
        <taxon>fabids</taxon>
        <taxon>Rosales</taxon>
        <taxon>Rhamnaceae</taxon>
        <taxon>Paliureae</taxon>
        <taxon>Ziziphus</taxon>
    </lineage>
</organism>
<sequence>MVDSAASGASIGKSQDEAFGLLENMSKPAMACEIYSVEHERVDCQVGSPFDKFKQVPFVNNDQRSLRLEQSSQPQLHCN</sequence>
<dbReference type="EMBL" id="JAEACU010000008">
    <property type="protein sequence ID" value="KAH7520876.1"/>
    <property type="molecule type" value="Genomic_DNA"/>
</dbReference>
<dbReference type="AlphaFoldDB" id="A0A978V0W0"/>
<comment type="caution">
    <text evidence="1">The sequence shown here is derived from an EMBL/GenBank/DDBJ whole genome shotgun (WGS) entry which is preliminary data.</text>
</comment>
<reference evidence="1" key="1">
    <citation type="journal article" date="2021" name="Front. Plant Sci.">
        <title>Chromosome-Scale Genome Assembly for Chinese Sour Jujube and Insights Into Its Genome Evolution and Domestication Signature.</title>
        <authorList>
            <person name="Shen L.-Y."/>
            <person name="Luo H."/>
            <person name="Wang X.-L."/>
            <person name="Wang X.-M."/>
            <person name="Qiu X.-J."/>
            <person name="Liu H."/>
            <person name="Zhou S.-S."/>
            <person name="Jia K.-H."/>
            <person name="Nie S."/>
            <person name="Bao Y.-T."/>
            <person name="Zhang R.-G."/>
            <person name="Yun Q.-Z."/>
            <person name="Chai Y.-H."/>
            <person name="Lu J.-Y."/>
            <person name="Li Y."/>
            <person name="Zhao S.-W."/>
            <person name="Mao J.-F."/>
            <person name="Jia S.-G."/>
            <person name="Mao Y.-M."/>
        </authorList>
    </citation>
    <scope>NUCLEOTIDE SEQUENCE</scope>
    <source>
        <strain evidence="1">AT0</strain>
        <tissue evidence="1">Leaf</tissue>
    </source>
</reference>
<dbReference type="Proteomes" id="UP000813462">
    <property type="component" value="Unassembled WGS sequence"/>
</dbReference>
<evidence type="ECO:0000313" key="2">
    <source>
        <dbReference type="Proteomes" id="UP000813462"/>
    </source>
</evidence>
<accession>A0A978V0W0</accession>